<feature type="domain" description="p53 DNA-binding" evidence="14">
    <location>
        <begin position="57"/>
        <end position="250"/>
    </location>
</feature>
<dbReference type="OrthoDB" id="5915660at2759"/>
<feature type="region of interest" description="Disordered" evidence="13">
    <location>
        <begin position="360"/>
        <end position="417"/>
    </location>
</feature>
<evidence type="ECO:0000256" key="5">
    <source>
        <dbReference type="ARBA" id="ARBA00022833"/>
    </source>
</evidence>
<keyword evidence="10" id="KW-0539">Nucleus</keyword>
<organism evidence="15">
    <name type="scientific">Notodromas monacha</name>
    <dbReference type="NCBI Taxonomy" id="399045"/>
    <lineage>
        <taxon>Eukaryota</taxon>
        <taxon>Metazoa</taxon>
        <taxon>Ecdysozoa</taxon>
        <taxon>Arthropoda</taxon>
        <taxon>Crustacea</taxon>
        <taxon>Oligostraca</taxon>
        <taxon>Ostracoda</taxon>
        <taxon>Podocopa</taxon>
        <taxon>Podocopida</taxon>
        <taxon>Cypridocopina</taxon>
        <taxon>Cypridoidea</taxon>
        <taxon>Cyprididae</taxon>
        <taxon>Notodromas</taxon>
    </lineage>
</organism>
<protein>
    <recommendedName>
        <fullName evidence="14">p53 DNA-binding domain-containing protein</fullName>
    </recommendedName>
</protein>
<evidence type="ECO:0000256" key="8">
    <source>
        <dbReference type="ARBA" id="ARBA00023159"/>
    </source>
</evidence>
<dbReference type="PRINTS" id="PR00386">
    <property type="entry name" value="P53SUPPRESSR"/>
</dbReference>
<feature type="binding site" evidence="11">
    <location>
        <position position="138"/>
    </location>
    <ligand>
        <name>Zn(2+)</name>
        <dbReference type="ChEBI" id="CHEBI:29105"/>
    </ligand>
</feature>
<evidence type="ECO:0000256" key="7">
    <source>
        <dbReference type="ARBA" id="ARBA00023125"/>
    </source>
</evidence>
<keyword evidence="16" id="KW-1185">Reference proteome</keyword>
<keyword evidence="3" id="KW-0053">Apoptosis</keyword>
<gene>
    <name evidence="15" type="ORF">NMOB1V02_LOCUS5411</name>
</gene>
<feature type="binding site" evidence="11">
    <location>
        <position position="200"/>
    </location>
    <ligand>
        <name>Zn(2+)</name>
        <dbReference type="ChEBI" id="CHEBI:29105"/>
    </ligand>
</feature>
<keyword evidence="8" id="KW-0010">Activator</keyword>
<dbReference type="GO" id="GO:0006915">
    <property type="term" value="P:apoptotic process"/>
    <property type="evidence" value="ECO:0007669"/>
    <property type="project" value="UniProtKB-KW"/>
</dbReference>
<dbReference type="GO" id="GO:0005634">
    <property type="term" value="C:nucleus"/>
    <property type="evidence" value="ECO:0007669"/>
    <property type="project" value="UniProtKB-SubCell"/>
</dbReference>
<dbReference type="EMBL" id="CAJPEX010000976">
    <property type="protein sequence ID" value="CAG0917835.1"/>
    <property type="molecule type" value="Genomic_DNA"/>
</dbReference>
<evidence type="ECO:0000256" key="4">
    <source>
        <dbReference type="ARBA" id="ARBA00022723"/>
    </source>
</evidence>
<accession>A0A7R9BNU3</accession>
<feature type="compositionally biased region" description="Basic and acidic residues" evidence="13">
    <location>
        <begin position="360"/>
        <end position="374"/>
    </location>
</feature>
<keyword evidence="9" id="KW-0804">Transcription</keyword>
<feature type="binding site" evidence="11">
    <location>
        <position position="135"/>
    </location>
    <ligand>
        <name>Zn(2+)</name>
        <dbReference type="ChEBI" id="CHEBI:29105"/>
    </ligand>
</feature>
<dbReference type="GO" id="GO:0046872">
    <property type="term" value="F:metal ion binding"/>
    <property type="evidence" value="ECO:0007669"/>
    <property type="project" value="UniProtKB-KW"/>
</dbReference>
<dbReference type="Gene3D" id="2.60.40.720">
    <property type="match status" value="1"/>
</dbReference>
<keyword evidence="6" id="KW-0805">Transcription regulation</keyword>
<feature type="binding site" evidence="11">
    <location>
        <position position="204"/>
    </location>
    <ligand>
        <name>Zn(2+)</name>
        <dbReference type="ChEBI" id="CHEBI:29105"/>
    </ligand>
</feature>
<dbReference type="SUPFAM" id="SSF49417">
    <property type="entry name" value="p53-like transcription factors"/>
    <property type="match status" value="1"/>
</dbReference>
<dbReference type="InterPro" id="IPR011615">
    <property type="entry name" value="p53_DNA-bd"/>
</dbReference>
<dbReference type="InterPro" id="IPR012346">
    <property type="entry name" value="p53/RUNT-type_TF_DNA-bd_sf"/>
</dbReference>
<evidence type="ECO:0000259" key="14">
    <source>
        <dbReference type="Pfam" id="PF00870"/>
    </source>
</evidence>
<feature type="site" description="Interaction with DNA" evidence="12">
    <location>
        <position position="79"/>
    </location>
</feature>
<comment type="similarity">
    <text evidence="2">Belongs to the p53 family.</text>
</comment>
<evidence type="ECO:0000256" key="2">
    <source>
        <dbReference type="ARBA" id="ARBA00006167"/>
    </source>
</evidence>
<evidence type="ECO:0000313" key="16">
    <source>
        <dbReference type="Proteomes" id="UP000678499"/>
    </source>
</evidence>
<comment type="cofactor">
    <cofactor evidence="11">
        <name>Zn(2+)</name>
        <dbReference type="ChEBI" id="CHEBI:29105"/>
    </cofactor>
    <text evidence="11">Binds 1 zinc ion per subunit.</text>
</comment>
<dbReference type="PANTHER" id="PTHR11447">
    <property type="entry name" value="CELLULAR TUMOR ANTIGEN P53"/>
    <property type="match status" value="1"/>
</dbReference>
<dbReference type="Pfam" id="PF00870">
    <property type="entry name" value="P53"/>
    <property type="match status" value="1"/>
</dbReference>
<dbReference type="EMBL" id="OA883013">
    <property type="protein sequence ID" value="CAD7277683.1"/>
    <property type="molecule type" value="Genomic_DNA"/>
</dbReference>
<feature type="compositionally biased region" description="Low complexity" evidence="13">
    <location>
        <begin position="379"/>
        <end position="399"/>
    </location>
</feature>
<evidence type="ECO:0000256" key="10">
    <source>
        <dbReference type="ARBA" id="ARBA00023242"/>
    </source>
</evidence>
<keyword evidence="5 11" id="KW-0862">Zinc</keyword>
<evidence type="ECO:0000256" key="3">
    <source>
        <dbReference type="ARBA" id="ARBA00022703"/>
    </source>
</evidence>
<sequence length="676" mass="75340">MKTQVMENRHNLANFILKSSEGCNAVEMMEPPDQVRGDVPLLNVGSQPSSVSSAPSSEDWPGKHNFTISFKEKGSQNGKIHSWLWSEELQKLFVEMNKPCPFDVKATNCSNEQLYVRALPLYTTATNVLRVVKRCPNHASSEDATNIDVNENLRHHLIRAECGSAVYEEDTESKRLSVRLPLGRPEPGANWTTLLYKFMCLGSCVGGINRRALQIIFTLETASGEVVGRQCIGVRICACPSRDRKVEERKLESSNGDFFSGIPANLHHLPPVSRKRSGSFNSHPNLNATSATQREFLCAKVKPKVENPALEDNVYMIKVHCYANYLLLKEIAFALEVKQHASEMYPTLIDEIVPMFGSSDNDRMNDDFPEKESACIRQTTSSSTPTSSNPPSGCVSPDSDIPPPFPTPQMQPMPNMGSKSLEVERNKLKRSMTHCASMLTRPQASAQVQNKRVCGLPEEGKGHEKENSSSKMPVSDGLYMLAEQADKIARDPPNMDLHSRCTSPEPGVRLRAFSMSATDKKYRERMLRVPAMRSCQVQTDTNGAVPHGQPYSQQSSPPPPLYVSRMKTCQIQPNHQQRTQVLCTGPPVASGSQGPSPVICNNTTTLKEFMESYGIGELWIKMFENRPKYHSWPVTAFACWSEEDFEFLGLEKRLAQFLVTKLANYKSASESLQNGT</sequence>
<dbReference type="GO" id="GO:0000981">
    <property type="term" value="F:DNA-binding transcription factor activity, RNA polymerase II-specific"/>
    <property type="evidence" value="ECO:0007669"/>
    <property type="project" value="TreeGrafter"/>
</dbReference>
<evidence type="ECO:0000256" key="11">
    <source>
        <dbReference type="PIRSR" id="PIRSR602117-1"/>
    </source>
</evidence>
<proteinExistence type="inferred from homology"/>
<evidence type="ECO:0000256" key="1">
    <source>
        <dbReference type="ARBA" id="ARBA00004123"/>
    </source>
</evidence>
<name>A0A7R9BNU3_9CRUS</name>
<evidence type="ECO:0000256" key="9">
    <source>
        <dbReference type="ARBA" id="ARBA00023163"/>
    </source>
</evidence>
<dbReference type="InterPro" id="IPR008967">
    <property type="entry name" value="p53-like_TF_DNA-bd_sf"/>
</dbReference>
<evidence type="ECO:0000256" key="12">
    <source>
        <dbReference type="PIRSR" id="PIRSR602117-2"/>
    </source>
</evidence>
<feature type="compositionally biased region" description="Pro residues" evidence="13">
    <location>
        <begin position="400"/>
        <end position="411"/>
    </location>
</feature>
<comment type="subcellular location">
    <subcellularLocation>
        <location evidence="1">Nucleus</location>
    </subcellularLocation>
</comment>
<evidence type="ECO:0000256" key="13">
    <source>
        <dbReference type="SAM" id="MobiDB-lite"/>
    </source>
</evidence>
<keyword evidence="4 11" id="KW-0479">Metal-binding</keyword>
<dbReference type="AlphaFoldDB" id="A0A7R9BNU3"/>
<dbReference type="PANTHER" id="PTHR11447:SF16">
    <property type="entry name" value="P53 PROTEIN LONG FORM VARIANT 1"/>
    <property type="match status" value="1"/>
</dbReference>
<dbReference type="GO" id="GO:0000978">
    <property type="term" value="F:RNA polymerase II cis-regulatory region sequence-specific DNA binding"/>
    <property type="evidence" value="ECO:0007669"/>
    <property type="project" value="TreeGrafter"/>
</dbReference>
<evidence type="ECO:0000256" key="6">
    <source>
        <dbReference type="ARBA" id="ARBA00023015"/>
    </source>
</evidence>
<evidence type="ECO:0000313" key="15">
    <source>
        <dbReference type="EMBL" id="CAD7277683.1"/>
    </source>
</evidence>
<reference evidence="15" key="1">
    <citation type="submission" date="2020-11" db="EMBL/GenBank/DDBJ databases">
        <authorList>
            <person name="Tran Van P."/>
        </authorList>
    </citation>
    <scope>NUCLEOTIDE SEQUENCE</scope>
</reference>
<keyword evidence="7" id="KW-0238">DNA-binding</keyword>
<dbReference type="InterPro" id="IPR002117">
    <property type="entry name" value="p53_tumour_suppressor"/>
</dbReference>
<dbReference type="CDD" id="cd08367">
    <property type="entry name" value="P53"/>
    <property type="match status" value="1"/>
</dbReference>
<dbReference type="Proteomes" id="UP000678499">
    <property type="component" value="Unassembled WGS sequence"/>
</dbReference>